<keyword evidence="7 10" id="KW-1133">Transmembrane helix</keyword>
<evidence type="ECO:0000256" key="7">
    <source>
        <dbReference type="ARBA" id="ARBA00022989"/>
    </source>
</evidence>
<feature type="domain" description="EXS" evidence="11">
    <location>
        <begin position="570"/>
        <end position="764"/>
    </location>
</feature>
<evidence type="ECO:0000256" key="10">
    <source>
        <dbReference type="SAM" id="Phobius"/>
    </source>
</evidence>
<dbReference type="EMBL" id="KZ662882">
    <property type="protein sequence ID" value="PPS17955.1"/>
    <property type="molecule type" value="Genomic_DNA"/>
</dbReference>
<dbReference type="Proteomes" id="UP000239757">
    <property type="component" value="Unassembled WGS sequence"/>
</dbReference>
<dbReference type="AlphaFoldDB" id="A0A2P5YQS8"/>
<evidence type="ECO:0000256" key="6">
    <source>
        <dbReference type="ARBA" id="ARBA00022692"/>
    </source>
</evidence>
<evidence type="ECO:0000259" key="11">
    <source>
        <dbReference type="PROSITE" id="PS51380"/>
    </source>
</evidence>
<dbReference type="PROSITE" id="PS51382">
    <property type="entry name" value="SPX"/>
    <property type="match status" value="1"/>
</dbReference>
<dbReference type="GO" id="GO:0005886">
    <property type="term" value="C:plasma membrane"/>
    <property type="evidence" value="ECO:0007669"/>
    <property type="project" value="UniProtKB-SubCell"/>
</dbReference>
<keyword evidence="5" id="KW-0592">Phosphate transport</keyword>
<comment type="subcellular location">
    <subcellularLocation>
        <location evidence="1">Cell membrane</location>
        <topology evidence="1">Multi-pass membrane protein</topology>
    </subcellularLocation>
</comment>
<dbReference type="InterPro" id="IPR004342">
    <property type="entry name" value="EXS_C"/>
</dbReference>
<evidence type="ECO:0000259" key="12">
    <source>
        <dbReference type="PROSITE" id="PS51382"/>
    </source>
</evidence>
<dbReference type="GO" id="GO:0000822">
    <property type="term" value="F:inositol hexakisphosphate binding"/>
    <property type="evidence" value="ECO:0007669"/>
    <property type="project" value="TreeGrafter"/>
</dbReference>
<evidence type="ECO:0000313" key="13">
    <source>
        <dbReference type="EMBL" id="PPS17955.1"/>
    </source>
</evidence>
<evidence type="ECO:0000313" key="14">
    <source>
        <dbReference type="Proteomes" id="UP000239757"/>
    </source>
</evidence>
<evidence type="ECO:0000256" key="3">
    <source>
        <dbReference type="ARBA" id="ARBA00022448"/>
    </source>
</evidence>
<dbReference type="Pfam" id="PF03105">
    <property type="entry name" value="SPX"/>
    <property type="match status" value="1"/>
</dbReference>
<evidence type="ECO:0000256" key="8">
    <source>
        <dbReference type="ARBA" id="ARBA00023136"/>
    </source>
</evidence>
<evidence type="ECO:0008006" key="15">
    <source>
        <dbReference type="Google" id="ProtNLM"/>
    </source>
</evidence>
<feature type="transmembrane region" description="Helical" evidence="10">
    <location>
        <begin position="676"/>
        <end position="696"/>
    </location>
</feature>
<comment type="similarity">
    <text evidence="2">Belongs to the SYG1 (TC 2.A.94) family.</text>
</comment>
<dbReference type="InterPro" id="IPR034092">
    <property type="entry name" value="PHO1_SPX"/>
</dbReference>
<feature type="transmembrane region" description="Helical" evidence="10">
    <location>
        <begin position="403"/>
        <end position="425"/>
    </location>
</feature>
<name>A0A2P5YQS8_GOSBA</name>
<keyword evidence="4" id="KW-1003">Cell membrane</keyword>
<protein>
    <recommendedName>
        <fullName evidence="15">EXS domain-containing protein</fullName>
    </recommendedName>
</protein>
<evidence type="ECO:0000256" key="2">
    <source>
        <dbReference type="ARBA" id="ARBA00009665"/>
    </source>
</evidence>
<dbReference type="Pfam" id="PF03124">
    <property type="entry name" value="EXS"/>
    <property type="match status" value="1"/>
</dbReference>
<keyword evidence="8 10" id="KW-0472">Membrane</keyword>
<feature type="transmembrane region" description="Helical" evidence="10">
    <location>
        <begin position="486"/>
        <end position="505"/>
    </location>
</feature>
<feature type="transmembrane region" description="Helical" evidence="10">
    <location>
        <begin position="362"/>
        <end position="383"/>
    </location>
</feature>
<keyword evidence="6 10" id="KW-0812">Transmembrane</keyword>
<dbReference type="GO" id="GO:0006817">
    <property type="term" value="P:phosphate ion transport"/>
    <property type="evidence" value="ECO:0007669"/>
    <property type="project" value="UniProtKB-KW"/>
</dbReference>
<sequence length="764" mass="88618">MKFGKEFTSQMVPEWQEAYMDYGFLKTLLKEIHGFKQRARPPATPGGLKRKLTLYRAFSGLVHRHNHPTSPSSPDIEEQPILVNSVDRNGSRSYETTFLMQADDGAEYELVFFRRLDDEFNKVNKFYKSKVEEVTKEAEILNKQMDALIAFRIKVENPQGWSWEDRSGEMTRLASDVAASTAALAASTPAGARASRRAEHMEVIEEGPSRHEESDDDKEEIVQVQKPVNNDLKGRKPAPLQILNRVKINNTLETPRSTIKGFLNVPKQTELKFNRENLKKVEDQLKRAFVAFYQKLRLLKSFRNATKSYMNTVDNSYLGSSDEVTKLMERVEVTFIKHFANSNRSKGMSVLRPKVRKQRHRITFSTGFFAGCTFALLIALILIARARDIMGEEGRIQYMETMFPLYSLFGFIVLHMLMYAANVYLWRRYRVNYAFIFGFKQGSELGYREVLLVSFGIAVLALTSVLSNLDMEMDPKTKDYEAFTEIIPLILVVIMFIILFLPFNILYRSSRLFFLTCSFHCICAPLYKVTLPDFFLADQLTSQVQALRSLESYICYYGWGDFRHRRNTCNTSDVFNTFSFIVAVIPYWSRLLQCMRRLFEEKSPEQGHNGLKYFITIVALCLRTAYSLNKGLSWKVLAVIFSVAAAIFSTYWDLVHDWGLLHQKSKNRWLRDKLLIPNKSVYFGAMVLNVVLRFAWLQSVFNFNLFDLHKQTLVTIVACLEIIRRGMWNFFRLENEHLNNVGKYRAFKSVPLPFNYDEDEDKGE</sequence>
<dbReference type="GO" id="GO:0016036">
    <property type="term" value="P:cellular response to phosphate starvation"/>
    <property type="evidence" value="ECO:0007669"/>
    <property type="project" value="TreeGrafter"/>
</dbReference>
<feature type="transmembrane region" description="Helical" evidence="10">
    <location>
        <begin position="634"/>
        <end position="655"/>
    </location>
</feature>
<feature type="transmembrane region" description="Helical" evidence="10">
    <location>
        <begin position="445"/>
        <end position="466"/>
    </location>
</feature>
<comment type="function">
    <text evidence="9">May transport inorganic phosphate (Pi).</text>
</comment>
<dbReference type="PANTHER" id="PTHR10783:SF4">
    <property type="entry name" value="PHOSPHATE TRANSPORTER PHO1 HOMOLOG 3"/>
    <property type="match status" value="1"/>
</dbReference>
<accession>A0A2P5YQS8</accession>
<evidence type="ECO:0000256" key="1">
    <source>
        <dbReference type="ARBA" id="ARBA00004651"/>
    </source>
</evidence>
<evidence type="ECO:0000256" key="5">
    <source>
        <dbReference type="ARBA" id="ARBA00022592"/>
    </source>
</evidence>
<proteinExistence type="inferred from homology"/>
<keyword evidence="3" id="KW-0813">Transport</keyword>
<dbReference type="InterPro" id="IPR004331">
    <property type="entry name" value="SPX_dom"/>
</dbReference>
<dbReference type="PROSITE" id="PS51380">
    <property type="entry name" value="EXS"/>
    <property type="match status" value="1"/>
</dbReference>
<dbReference type="OrthoDB" id="9970435at2759"/>
<feature type="domain" description="SPX" evidence="12">
    <location>
        <begin position="1"/>
        <end position="331"/>
    </location>
</feature>
<gene>
    <name evidence="13" type="ORF">GOBAR_AA02616</name>
</gene>
<evidence type="ECO:0000256" key="4">
    <source>
        <dbReference type="ARBA" id="ARBA00022475"/>
    </source>
</evidence>
<dbReference type="CDD" id="cd14476">
    <property type="entry name" value="SPX_PHO1_like"/>
    <property type="match status" value="1"/>
</dbReference>
<organism evidence="13 14">
    <name type="scientific">Gossypium barbadense</name>
    <name type="common">Sea Island cotton</name>
    <name type="synonym">Hibiscus barbadensis</name>
    <dbReference type="NCBI Taxonomy" id="3634"/>
    <lineage>
        <taxon>Eukaryota</taxon>
        <taxon>Viridiplantae</taxon>
        <taxon>Streptophyta</taxon>
        <taxon>Embryophyta</taxon>
        <taxon>Tracheophyta</taxon>
        <taxon>Spermatophyta</taxon>
        <taxon>Magnoliopsida</taxon>
        <taxon>eudicotyledons</taxon>
        <taxon>Gunneridae</taxon>
        <taxon>Pentapetalae</taxon>
        <taxon>rosids</taxon>
        <taxon>malvids</taxon>
        <taxon>Malvales</taxon>
        <taxon>Malvaceae</taxon>
        <taxon>Malvoideae</taxon>
        <taxon>Gossypium</taxon>
    </lineage>
</organism>
<dbReference type="GO" id="GO:0005802">
    <property type="term" value="C:trans-Golgi network"/>
    <property type="evidence" value="ECO:0007669"/>
    <property type="project" value="TreeGrafter"/>
</dbReference>
<reference evidence="13 14" key="1">
    <citation type="submission" date="2015-01" db="EMBL/GenBank/DDBJ databases">
        <title>Genome of allotetraploid Gossypium barbadense reveals genomic plasticity and fiber elongation in cotton evolution.</title>
        <authorList>
            <person name="Chen X."/>
            <person name="Liu X."/>
            <person name="Zhao B."/>
            <person name="Zheng H."/>
            <person name="Hu Y."/>
            <person name="Lu G."/>
            <person name="Yang C."/>
            <person name="Chen J."/>
            <person name="Shan C."/>
            <person name="Zhang L."/>
            <person name="Zhou Y."/>
            <person name="Wang L."/>
            <person name="Guo W."/>
            <person name="Bai Y."/>
            <person name="Ruan J."/>
            <person name="Shangguan X."/>
            <person name="Mao Y."/>
            <person name="Jiang J."/>
            <person name="Zhu Y."/>
            <person name="Lei J."/>
            <person name="Kang H."/>
            <person name="Chen S."/>
            <person name="He X."/>
            <person name="Wang R."/>
            <person name="Wang Y."/>
            <person name="Chen J."/>
            <person name="Wang L."/>
            <person name="Yu S."/>
            <person name="Wang B."/>
            <person name="Wei J."/>
            <person name="Song S."/>
            <person name="Lu X."/>
            <person name="Gao Z."/>
            <person name="Gu W."/>
            <person name="Deng X."/>
            <person name="Ma D."/>
            <person name="Wang S."/>
            <person name="Liang W."/>
            <person name="Fang L."/>
            <person name="Cai C."/>
            <person name="Zhu X."/>
            <person name="Zhou B."/>
            <person name="Zhang Y."/>
            <person name="Chen Z."/>
            <person name="Xu S."/>
            <person name="Zhu R."/>
            <person name="Wang S."/>
            <person name="Zhang T."/>
            <person name="Zhao G."/>
        </authorList>
    </citation>
    <scope>NUCLEOTIDE SEQUENCE [LARGE SCALE GENOMIC DNA]</scope>
    <source>
        <strain evidence="14">cv. Xinhai21</strain>
        <tissue evidence="13">Leaf</tissue>
    </source>
</reference>
<evidence type="ECO:0000256" key="9">
    <source>
        <dbReference type="ARBA" id="ARBA00043939"/>
    </source>
</evidence>
<dbReference type="PANTHER" id="PTHR10783">
    <property type="entry name" value="XENOTROPIC AND POLYTROPIC RETROVIRUS RECEPTOR 1-RELATED"/>
    <property type="match status" value="1"/>
</dbReference>